<organismHost>
    <name type="scientific">Acheta domesticus</name>
    <name type="common">House cricket</name>
    <dbReference type="NCBI Taxonomy" id="6997"/>
</organismHost>
<reference evidence="2 3" key="10">
    <citation type="journal article" date="1994" name="Nucleic Acids Res.">
        <title>Identification of genes encoding zinc finger proteins, non-histone chromosomal HMG protein homologue, and a putative GTP phosphohydrolase in the genome of Chilo iridescent virus.</title>
        <authorList>
            <person name="Schnitzler P."/>
            <person name="Hug M."/>
            <person name="Handermann M."/>
            <person name="Janssen W."/>
            <person name="Koonin E.V."/>
            <person name="Delius H."/>
            <person name="Darai C."/>
        </authorList>
    </citation>
    <scope>NUCLEOTIDE SEQUENCE [LARGE SCALE GENOMIC DNA]</scope>
</reference>
<reference evidence="2 3" key="15">
    <citation type="journal article" date="2001" name="Virology">
        <title>Analysis of the first complete DNA sequence of an invertebrate iridovirus: coding strategy of the genome of Chilo iridescent virus.</title>
        <authorList>
            <person name="Jakob N.J."/>
            <person name="Muller K."/>
            <person name="Bahr U."/>
            <person name="Darai G."/>
        </authorList>
    </citation>
    <scope>NUCLEOTIDE SEQUENCE [LARGE SCALE GENOMIC DNA]</scope>
</reference>
<reference evidence="2 3" key="4">
    <citation type="journal article" date="1988" name="Virology">
        <title>Identification and characterization of the repetitive DNA element in the genome of insect iridescent virus type 6.</title>
        <authorList>
            <person name="Fischer M."/>
            <person name="Schnitzler P."/>
            <person name="Delius H."/>
            <person name="Darai G."/>
        </authorList>
    </citation>
    <scope>NUCLEOTIDE SEQUENCE [LARGE SCALE GENOMIC DNA]</scope>
</reference>
<sequence length="46" mass="5514">MKIFTFYFLKIDGKLSIQLKQIFLMVLQSLLIDILILELRFLLLKV</sequence>
<reference evidence="2 3" key="7">
    <citation type="journal article" date="1993" name="J. Gen. Virol.">
        <title>Identification of the gene encoding the major capsid protein of insect iridescent virus type 6 by polymerase chain reaction.</title>
        <authorList>
            <person name="Stohwasser R."/>
            <person name="Raab K."/>
            <person name="Schnitzler P."/>
            <person name="Janssen W."/>
            <person name="Darai G."/>
        </authorList>
    </citation>
    <scope>NUCLEOTIDE SEQUENCE [LARGE SCALE GENOMIC DNA]</scope>
</reference>
<reference evidence="2 3" key="1">
    <citation type="journal article" date="1984" name="J. Virol.">
        <title>DNA analysis of insect iridescent virus 6: evidence for circular permutation and terminal redundancy.</title>
        <authorList>
            <person name="Delius H."/>
            <person name="Darai G."/>
            <person name="Fluegel R.M."/>
        </authorList>
    </citation>
    <scope>NUCLEOTIDE SEQUENCE [LARGE SCALE GENOMIC DNA]</scope>
</reference>
<keyword evidence="3" id="KW-1185">Reference proteome</keyword>
<proteinExistence type="predicted"/>
<keyword evidence="1" id="KW-1133">Transmembrane helix</keyword>
<organismHost>
    <name type="scientific">Gryllus bimaculatus</name>
    <name type="common">Two-spotted cricket</name>
    <dbReference type="NCBI Taxonomy" id="6999"/>
</organismHost>
<feature type="transmembrane region" description="Helical" evidence="1">
    <location>
        <begin position="21"/>
        <end position="43"/>
    </location>
</feature>
<keyword evidence="1" id="KW-0812">Transmembrane</keyword>
<reference evidence="2 3" key="11">
    <citation type="journal article" date="1994" name="Virus Genes">
        <title>Chilo iridescent virus encodes a putative helicase belonging to a distinct family within the "DEAD/H" superfamily: implications for the evolution of large DNA viruses.</title>
        <authorList>
            <person name="Sonntag K.C."/>
            <person name="Schnitzler P."/>
            <person name="Koonin E.V."/>
            <person name="Darai G."/>
        </authorList>
    </citation>
    <scope>NUCLEOTIDE SEQUENCE [LARGE SCALE GENOMIC DNA]</scope>
</reference>
<dbReference type="EMBL" id="AF303741">
    <property type="protein sequence ID" value="AAK82113.1"/>
    <property type="molecule type" value="Genomic_DNA"/>
</dbReference>
<organism evidence="2 3">
    <name type="scientific">Invertebrate iridescent virus 6</name>
    <name type="common">IIV-6</name>
    <name type="synonym">Chilo iridescent virus</name>
    <dbReference type="NCBI Taxonomy" id="176652"/>
    <lineage>
        <taxon>Viruses</taxon>
        <taxon>Varidnaviria</taxon>
        <taxon>Bamfordvirae</taxon>
        <taxon>Nucleocytoviricota</taxon>
        <taxon>Megaviricetes</taxon>
        <taxon>Pimascovirales</taxon>
        <taxon>Pimascovirales incertae sedis</taxon>
        <taxon>Iridoviridae</taxon>
        <taxon>Betairidovirinae</taxon>
        <taxon>Iridovirus</taxon>
        <taxon>Iridovirus chilo1</taxon>
    </lineage>
</organism>
<reference evidence="2 3" key="12">
    <citation type="journal article" date="1997" name="Virus Genes">
        <title>The DNA sequence of Chilo iridescent virus between the genome coordinates 0.101 and 0.391; similarities in coding strategy between insect and vertebrate iridoviruses.</title>
        <authorList>
            <person name="Bahr U."/>
            <person name="Tidona C.A."/>
            <person name="Darai G."/>
        </authorList>
    </citation>
    <scope>NUCLEOTIDE SEQUENCE [LARGE SCALE GENOMIC DNA]</scope>
</reference>
<reference evidence="2 3" key="8">
    <citation type="journal article" date="1994" name="Intervirology">
        <title>Identification of the primary structure and the coding capacity of the genome of insect iridescent virus type 6 between the genome coordinates 0.310 and 0.347 (7990 bp).</title>
        <authorList>
            <person name="Sonntag K.C."/>
            <person name="Schnitzler P."/>
            <person name="Janssen W."/>
            <person name="Darai G."/>
        </authorList>
    </citation>
    <scope>NUCLEOTIDE SEQUENCE [LARGE SCALE GENOMIC DNA]</scope>
</reference>
<reference evidence="2 3" key="13">
    <citation type="journal article" date="1998" name="Virus Genes">
        <title>Identification of a thymidylate synthase gene within the genome of Chilo iridescent virus.</title>
        <authorList>
            <person name="Muller K."/>
            <person name="Tidona C.A."/>
            <person name="Bahr U."/>
            <person name="Darai G."/>
        </authorList>
    </citation>
    <scope>NUCLEOTIDE SEQUENCE [LARGE SCALE GENOMIC DNA]</scope>
</reference>
<organismHost>
    <name type="scientific">Spodoptera frugiperda</name>
    <name type="common">Fall armyworm</name>
    <dbReference type="NCBI Taxonomy" id="7108"/>
</organismHost>
<accession>Q91FS0</accession>
<reference evidence="2 3" key="3">
    <citation type="journal article" date="1987" name="Virology">
        <title>Molecular cloning and physical mapping of the genome of insect iridescent virus type 6: further evidence for circular permutation of the viral genome.</title>
        <authorList>
            <person name="Schnitzler P."/>
            <person name="Soltau J.B."/>
            <person name="Fischer M."/>
            <person name="Reisner H."/>
            <person name="Scholz J."/>
            <person name="Delius H."/>
            <person name="Darai G."/>
        </authorList>
    </citation>
    <scope>NUCLEOTIDE SEQUENCE [LARGE SCALE GENOMIC DNA]</scope>
</reference>
<reference evidence="2 3" key="6">
    <citation type="journal article" date="1992" name="Virus Genes">
        <title>Characterization of the third origin of DNA replication of the genome of insect iridescent virus type 6.</title>
        <authorList>
            <person name="Sonntag K.C."/>
            <person name="Darai G."/>
        </authorList>
    </citation>
    <scope>NUCLEOTIDE SEQUENCE [LARGE SCALE GENOMIC DNA]</scope>
</reference>
<organismHost>
    <name type="scientific">Gryllus campestris</name>
    <dbReference type="NCBI Taxonomy" id="58607"/>
</organismHost>
<evidence type="ECO:0000313" key="3">
    <source>
        <dbReference type="Proteomes" id="UP000001359"/>
    </source>
</evidence>
<organismHost>
    <name type="scientific">Chilo suppressalis</name>
    <name type="common">Asiatic rice borer moth</name>
    <dbReference type="NCBI Taxonomy" id="168631"/>
</organismHost>
<dbReference type="GeneID" id="1733340"/>
<reference evidence="2 3" key="9">
    <citation type="journal article" date="1994" name="J. Gen. Virol.">
        <title>Insect iridescent virus type 6 encodes a polypeptide related to the largest subunit of eukaryotic RNA polymerase II.</title>
        <authorList>
            <person name="Schnitzler P."/>
            <person name="Sonntag K.C."/>
            <person name="Muller M."/>
            <person name="Janssen W."/>
            <person name="Bugert J.J."/>
            <person name="Koonin E.V."/>
            <person name="Darai G."/>
        </authorList>
    </citation>
    <scope>NUCLEOTIDE SEQUENCE [LARGE SCALE GENOMIC DNA]</scope>
</reference>
<dbReference type="KEGG" id="vg:1733340"/>
<keyword evidence="1" id="KW-0472">Membrane</keyword>
<dbReference type="RefSeq" id="NP_149715.1">
    <property type="nucleotide sequence ID" value="NC_003038.1"/>
</dbReference>
<dbReference type="Proteomes" id="UP000001359">
    <property type="component" value="Segment"/>
</dbReference>
<protein>
    <submittedName>
        <fullName evidence="2">252L</fullName>
    </submittedName>
</protein>
<evidence type="ECO:0000313" key="2">
    <source>
        <dbReference type="EMBL" id="AAK82113.1"/>
    </source>
</evidence>
<reference evidence="2 3" key="2">
    <citation type="journal article" date="1986" name="Med. Microbiol. Immunol.">
        <title>Insect iridescent virus type 6 induced toxic degenerative hepatitis in mice.</title>
        <authorList>
            <person name="Lorbacher de Ruiz H."/>
            <person name="Gelderblom H."/>
            <person name="Hofmann W."/>
            <person name="Darai G."/>
        </authorList>
    </citation>
    <scope>NUCLEOTIDE SEQUENCE [LARGE SCALE GENOMIC DNA]</scope>
</reference>
<evidence type="ECO:0000256" key="1">
    <source>
        <dbReference type="SAM" id="Phobius"/>
    </source>
</evidence>
<reference evidence="2 3" key="14">
    <citation type="journal article" date="1999" name="Virus Genes">
        <title>Identification of a gene cluster within the genome of Chilo iridescent virus encoding enzymes involved in viral DNA replication and processing.</title>
        <authorList>
            <person name="Muller K."/>
            <person name="Tidona C.A."/>
            <person name="Darai G."/>
        </authorList>
    </citation>
    <scope>NUCLEOTIDE SEQUENCE [LARGE SCALE GENOMIC DNA]</scope>
</reference>
<name>Q91FS0_IIV6</name>
<reference evidence="2 3" key="5">
    <citation type="journal article" date="1992" name="Virus Genes">
        <title>Identification and mapping of origins of DNA replication within the DNA sequences of the genome of insect iridescent virus type 6.</title>
        <authorList>
            <person name="Handermann M."/>
            <person name="Schnitzler P."/>
            <person name="Rosen-Wolff A."/>
            <person name="Raab K."/>
            <person name="Sonntag K.C."/>
            <person name="Darai G."/>
        </authorList>
    </citation>
    <scope>NUCLEOTIDE SEQUENCE [LARGE SCALE GENOMIC DNA]</scope>
</reference>